<evidence type="ECO:0000256" key="1">
    <source>
        <dbReference type="ARBA" id="ARBA00004651"/>
    </source>
</evidence>
<keyword evidence="5 6" id="KW-0472">Membrane</keyword>
<dbReference type="PANTHER" id="PTHR30213:SF0">
    <property type="entry name" value="UPF0761 MEMBRANE PROTEIN YIHY"/>
    <property type="match status" value="1"/>
</dbReference>
<evidence type="ECO:0000256" key="4">
    <source>
        <dbReference type="ARBA" id="ARBA00022989"/>
    </source>
</evidence>
<sequence>MTLKERIQNLPIIKQFVGFLKKIRLAKNAFSLYDLLELYIVGIMKGTLTYRASAISYSFFLAIFPFLLFILNLIPYIPIDDFQVDFWGFIDDMLPPGTHDFFSDIFFDIAEKKRGGLLSSVFFLSIFLMTNGIMAIFGGFEFSYHRQITRTYIKQYLYALMVAIILSLLVLFAVVTFIYYEIYLVPYLDKINFITDYETLLKISKIGFVALITYFGTGVLFYFGTVEGKESKFFSAGSLLTVLLFGLTTYLFGIYIENFSQYNQLYGSIGALLIFLLYIWINANILLLGFELNASLLKLKKHD</sequence>
<comment type="subcellular location">
    <subcellularLocation>
        <location evidence="1">Cell membrane</location>
        <topology evidence="1">Multi-pass membrane protein</topology>
    </subcellularLocation>
</comment>
<gene>
    <name evidence="7" type="ORF">CBG49_08115</name>
</gene>
<dbReference type="Proteomes" id="UP000197007">
    <property type="component" value="Chromosome"/>
</dbReference>
<feature type="transmembrane region" description="Helical" evidence="6">
    <location>
        <begin position="233"/>
        <end position="256"/>
    </location>
</feature>
<feature type="transmembrane region" description="Helical" evidence="6">
    <location>
        <begin position="121"/>
        <end position="144"/>
    </location>
</feature>
<evidence type="ECO:0000256" key="6">
    <source>
        <dbReference type="SAM" id="Phobius"/>
    </source>
</evidence>
<evidence type="ECO:0000256" key="3">
    <source>
        <dbReference type="ARBA" id="ARBA00022692"/>
    </source>
</evidence>
<dbReference type="Pfam" id="PF03631">
    <property type="entry name" value="Virul_fac_BrkB"/>
    <property type="match status" value="1"/>
</dbReference>
<dbReference type="EMBL" id="CP022022">
    <property type="protein sequence ID" value="ASF43041.1"/>
    <property type="molecule type" value="Genomic_DNA"/>
</dbReference>
<proteinExistence type="predicted"/>
<feature type="transmembrane region" description="Helical" evidence="6">
    <location>
        <begin position="268"/>
        <end position="290"/>
    </location>
</feature>
<keyword evidence="3 6" id="KW-0812">Transmembrane</keyword>
<dbReference type="InterPro" id="IPR017039">
    <property type="entry name" value="Virul_fac_BrkB"/>
</dbReference>
<evidence type="ECO:0000313" key="7">
    <source>
        <dbReference type="EMBL" id="ASF43041.1"/>
    </source>
</evidence>
<accession>A0A1Z4BP21</accession>
<evidence type="ECO:0000256" key="2">
    <source>
        <dbReference type="ARBA" id="ARBA00022475"/>
    </source>
</evidence>
<feature type="transmembrane region" description="Helical" evidence="6">
    <location>
        <begin position="54"/>
        <end position="77"/>
    </location>
</feature>
<organism evidence="7 8">
    <name type="scientific">Capnocytophaga endodontalis</name>
    <dbReference type="NCBI Taxonomy" id="2708117"/>
    <lineage>
        <taxon>Bacteria</taxon>
        <taxon>Pseudomonadati</taxon>
        <taxon>Bacteroidota</taxon>
        <taxon>Flavobacteriia</taxon>
        <taxon>Flavobacteriales</taxon>
        <taxon>Flavobacteriaceae</taxon>
        <taxon>Capnocytophaga</taxon>
    </lineage>
</organism>
<evidence type="ECO:0000313" key="8">
    <source>
        <dbReference type="Proteomes" id="UP000197007"/>
    </source>
</evidence>
<keyword evidence="2" id="KW-1003">Cell membrane</keyword>
<keyword evidence="8" id="KW-1185">Reference proteome</keyword>
<dbReference type="KEGG" id="capn:CBG49_08115"/>
<name>A0A1Z4BP21_9FLAO</name>
<dbReference type="PIRSF" id="PIRSF035875">
    <property type="entry name" value="RNase_BN"/>
    <property type="match status" value="1"/>
</dbReference>
<keyword evidence="4 6" id="KW-1133">Transmembrane helix</keyword>
<protein>
    <submittedName>
        <fullName evidence="7">YihY/virulence factor BrkB family protein</fullName>
    </submittedName>
</protein>
<dbReference type="RefSeq" id="WP_009413578.1">
    <property type="nucleotide sequence ID" value="NZ_CP022022.1"/>
</dbReference>
<feature type="transmembrane region" description="Helical" evidence="6">
    <location>
        <begin position="156"/>
        <end position="180"/>
    </location>
</feature>
<dbReference type="GO" id="GO:0005886">
    <property type="term" value="C:plasma membrane"/>
    <property type="evidence" value="ECO:0007669"/>
    <property type="project" value="UniProtKB-SubCell"/>
</dbReference>
<dbReference type="AlphaFoldDB" id="A0A1Z4BP21"/>
<feature type="transmembrane region" description="Helical" evidence="6">
    <location>
        <begin position="206"/>
        <end position="226"/>
    </location>
</feature>
<reference evidence="8" key="1">
    <citation type="submission" date="2017-06" db="EMBL/GenBank/DDBJ databases">
        <title>Complete genome sequence of Capnocytophaga sp. KCOM 1579 (=ChDC OS43) isolated from a human refractory periapical abscess lesion.</title>
        <authorList>
            <person name="Kook J.-K."/>
            <person name="Park S.-N."/>
            <person name="Lim Y.K."/>
            <person name="Roh H."/>
        </authorList>
    </citation>
    <scope>NUCLEOTIDE SEQUENCE [LARGE SCALE GENOMIC DNA]</scope>
    <source>
        <strain evidence="8">ChDC OS43</strain>
    </source>
</reference>
<dbReference type="PANTHER" id="PTHR30213">
    <property type="entry name" value="INNER MEMBRANE PROTEIN YHJD"/>
    <property type="match status" value="1"/>
</dbReference>
<evidence type="ECO:0000256" key="5">
    <source>
        <dbReference type="ARBA" id="ARBA00023136"/>
    </source>
</evidence>